<dbReference type="InterPro" id="IPR023393">
    <property type="entry name" value="START-like_dom_sf"/>
</dbReference>
<comment type="caution">
    <text evidence="1">The sequence shown here is derived from an EMBL/GenBank/DDBJ whole genome shotgun (WGS) entry which is preliminary data.</text>
</comment>
<dbReference type="InterPro" id="IPR010419">
    <property type="entry name" value="CO_DH_gsu"/>
</dbReference>
<dbReference type="Pfam" id="PF06240">
    <property type="entry name" value="COXG"/>
    <property type="match status" value="1"/>
</dbReference>
<dbReference type="Proteomes" id="UP000613266">
    <property type="component" value="Unassembled WGS sequence"/>
</dbReference>
<dbReference type="PANTHER" id="PTHR38588">
    <property type="entry name" value="BLL0334 PROTEIN"/>
    <property type="match status" value="1"/>
</dbReference>
<reference evidence="1" key="1">
    <citation type="submission" date="2020-12" db="EMBL/GenBank/DDBJ databases">
        <title>The genome sequence of Inhella sp. 1Y17.</title>
        <authorList>
            <person name="Liu Y."/>
        </authorList>
    </citation>
    <scope>NUCLEOTIDE SEQUENCE</scope>
    <source>
        <strain evidence="1">1Y17</strain>
    </source>
</reference>
<dbReference type="EMBL" id="JAEDAK010000004">
    <property type="protein sequence ID" value="MBH9576762.1"/>
    <property type="molecule type" value="Genomic_DNA"/>
</dbReference>
<gene>
    <name evidence="1" type="ORF">I7X39_07585</name>
</gene>
<dbReference type="Gene3D" id="3.30.530.20">
    <property type="match status" value="1"/>
</dbReference>
<accession>A0A931J4K9</accession>
<sequence length="180" mass="19668">MELSGQTLLPGTPEQAWALLHDPERLRAALPGCETLQADGPPGHYRAELLLSVGPLKARFQTRLELYDLQPPQRYRLRAQAQGGAAGHGKGEAEVELLPEAGQGTRLQYRAQVQVGGRLAQLGARLIEPAARQLSQTFFEALASQLAAAAAPAPSPLPPAVRPWWRRCWDWLCGRRASLQ</sequence>
<organism evidence="1 2">
    <name type="scientific">Inhella proteolytica</name>
    <dbReference type="NCBI Taxonomy" id="2795029"/>
    <lineage>
        <taxon>Bacteria</taxon>
        <taxon>Pseudomonadati</taxon>
        <taxon>Pseudomonadota</taxon>
        <taxon>Betaproteobacteria</taxon>
        <taxon>Burkholderiales</taxon>
        <taxon>Sphaerotilaceae</taxon>
        <taxon>Inhella</taxon>
    </lineage>
</organism>
<proteinExistence type="predicted"/>
<dbReference type="PANTHER" id="PTHR38588:SF1">
    <property type="entry name" value="BLL0334 PROTEIN"/>
    <property type="match status" value="1"/>
</dbReference>
<evidence type="ECO:0000313" key="1">
    <source>
        <dbReference type="EMBL" id="MBH9576762.1"/>
    </source>
</evidence>
<protein>
    <submittedName>
        <fullName evidence="1">Carbon monoxide dehydrogenase subunit G</fullName>
    </submittedName>
</protein>
<keyword evidence="2" id="KW-1185">Reference proteome</keyword>
<dbReference type="AlphaFoldDB" id="A0A931J4K9"/>
<dbReference type="CDD" id="cd05018">
    <property type="entry name" value="CoxG"/>
    <property type="match status" value="1"/>
</dbReference>
<dbReference type="RefSeq" id="WP_198110375.1">
    <property type="nucleotide sequence ID" value="NZ_JAEDAK010000004.1"/>
</dbReference>
<name>A0A931J4K9_9BURK</name>
<dbReference type="SUPFAM" id="SSF55961">
    <property type="entry name" value="Bet v1-like"/>
    <property type="match status" value="1"/>
</dbReference>
<evidence type="ECO:0000313" key="2">
    <source>
        <dbReference type="Proteomes" id="UP000613266"/>
    </source>
</evidence>